<keyword evidence="4" id="KW-0411">Iron-sulfur</keyword>
<dbReference type="SUPFAM" id="SSF54862">
    <property type="entry name" value="4Fe-4S ferredoxins"/>
    <property type="match status" value="1"/>
</dbReference>
<sequence length="548" mass="62400">MKDFVFLENEDLIPLSDCISIVDESFQEEVFIGNSLLLKPQIYAPEINFYLKNSKDSVLQKAKTIEALYKIRSKVYDMGLDLEYSKEVGKNVIIVSDDNENSLIENLKENEYKVLKLSNDQCVAVLGSIGELCVIALKDQEQVEIECDFFLYKVKKDSFDKQSGCYDISNFNSKDILELLNSNSPKHKFKNYISYDDSICQYHHRRSLHCGKCDEICPSVAILKDDEIKQLEFSHVDCVDCGECVNICPSGALDYAPMPKNCFYEILKFYEDKIILVISENVKIENLDIQLNENIMPFMVKTSHFLDQRHLLAMLETSGASMIIYDEKSNNKEVIDLINEIFERKFKQQGVFLTHSKKDLEQALNQVSFIPNLKFMVDNSSLLKREDFAVRLRELIKDENLGNIPSKEWIRYGKISINTDTCTLCLACVGSCNVGALVADTKDNSLKFNASLCTTCGYCEVSCAEKDTLVLQRSGIDLEKDYFSFVILAQDELFACIECGKEFATKKAIEKIASIMKPKFLGDDAKIKTLYCCAECKAKVMMQSMNVL</sequence>
<organism evidence="6 7">
    <name type="scientific">Campylobacter volucris</name>
    <dbReference type="NCBI Taxonomy" id="1031542"/>
    <lineage>
        <taxon>Bacteria</taxon>
        <taxon>Pseudomonadati</taxon>
        <taxon>Campylobacterota</taxon>
        <taxon>Epsilonproteobacteria</taxon>
        <taxon>Campylobacterales</taxon>
        <taxon>Campylobacteraceae</taxon>
        <taxon>Campylobacter</taxon>
    </lineage>
</organism>
<name>A0A5C7DU28_9BACT</name>
<keyword evidence="2" id="KW-0479">Metal-binding</keyword>
<accession>A0A5C7DU28</accession>
<feature type="domain" description="4Fe-4S ferredoxin-type" evidence="5">
    <location>
        <begin position="413"/>
        <end position="442"/>
    </location>
</feature>
<evidence type="ECO:0000256" key="1">
    <source>
        <dbReference type="ARBA" id="ARBA00022485"/>
    </source>
</evidence>
<dbReference type="EMBL" id="VOWJ01000019">
    <property type="protein sequence ID" value="TXE88569.1"/>
    <property type="molecule type" value="Genomic_DNA"/>
</dbReference>
<dbReference type="PROSITE" id="PS00198">
    <property type="entry name" value="4FE4S_FER_1"/>
    <property type="match status" value="1"/>
</dbReference>
<evidence type="ECO:0000313" key="6">
    <source>
        <dbReference type="EMBL" id="TXE88569.1"/>
    </source>
</evidence>
<dbReference type="InterPro" id="IPR050572">
    <property type="entry name" value="Fe-S_Ferredoxin"/>
</dbReference>
<dbReference type="GO" id="GO:0046872">
    <property type="term" value="F:metal ion binding"/>
    <property type="evidence" value="ECO:0007669"/>
    <property type="project" value="UniProtKB-KW"/>
</dbReference>
<dbReference type="Gene3D" id="3.40.50.1780">
    <property type="match status" value="1"/>
</dbReference>
<dbReference type="Pfam" id="PF12838">
    <property type="entry name" value="Fer4_7"/>
    <property type="match status" value="1"/>
</dbReference>
<dbReference type="Proteomes" id="UP000321629">
    <property type="component" value="Unassembled WGS sequence"/>
</dbReference>
<dbReference type="PANTHER" id="PTHR43687">
    <property type="entry name" value="ADENYLYLSULFATE REDUCTASE, BETA SUBUNIT"/>
    <property type="match status" value="1"/>
</dbReference>
<keyword evidence="1" id="KW-0004">4Fe-4S</keyword>
<dbReference type="GO" id="GO:0051539">
    <property type="term" value="F:4 iron, 4 sulfur cluster binding"/>
    <property type="evidence" value="ECO:0007669"/>
    <property type="project" value="UniProtKB-KW"/>
</dbReference>
<comment type="caution">
    <text evidence="6">The sequence shown here is derived from an EMBL/GenBank/DDBJ whole genome shotgun (WGS) entry which is preliminary data.</text>
</comment>
<dbReference type="InterPro" id="IPR017900">
    <property type="entry name" value="4Fe4S_Fe_S_CS"/>
</dbReference>
<reference evidence="6 7" key="1">
    <citation type="submission" date="2019-07" db="EMBL/GenBank/DDBJ databases">
        <title>Rapid identification of Enteric Bacteria from Whole Genome Sequences (WGS) using Average Nucleotide Identity (ANI).</title>
        <authorList>
            <person name="Lane C."/>
        </authorList>
    </citation>
    <scope>NUCLEOTIDE SEQUENCE [LARGE SCALE GENOMIC DNA]</scope>
    <source>
        <strain evidence="6 7">2016D-0084</strain>
    </source>
</reference>
<dbReference type="RefSeq" id="WP_147555322.1">
    <property type="nucleotide sequence ID" value="NZ_VOWJ01000019.1"/>
</dbReference>
<feature type="domain" description="4Fe-4S ferredoxin-type" evidence="5">
    <location>
        <begin position="444"/>
        <end position="474"/>
    </location>
</feature>
<dbReference type="InterPro" id="IPR017896">
    <property type="entry name" value="4Fe4S_Fe-S-bd"/>
</dbReference>
<dbReference type="Gene3D" id="3.30.70.20">
    <property type="match status" value="2"/>
</dbReference>
<dbReference type="PANTHER" id="PTHR43687:SF4">
    <property type="entry name" value="BLR5484 PROTEIN"/>
    <property type="match status" value="1"/>
</dbReference>
<evidence type="ECO:0000313" key="7">
    <source>
        <dbReference type="Proteomes" id="UP000321629"/>
    </source>
</evidence>
<keyword evidence="3" id="KW-0408">Iron</keyword>
<feature type="domain" description="4Fe-4S ferredoxin-type" evidence="5">
    <location>
        <begin position="229"/>
        <end position="258"/>
    </location>
</feature>
<evidence type="ECO:0000256" key="2">
    <source>
        <dbReference type="ARBA" id="ARBA00022723"/>
    </source>
</evidence>
<protein>
    <submittedName>
        <fullName evidence="6">4Fe-4S dicluster domain-containing protein</fullName>
    </submittedName>
</protein>
<evidence type="ECO:0000256" key="4">
    <source>
        <dbReference type="ARBA" id="ARBA00023014"/>
    </source>
</evidence>
<feature type="domain" description="4Fe-4S ferredoxin-type" evidence="5">
    <location>
        <begin position="198"/>
        <end position="227"/>
    </location>
</feature>
<dbReference type="PROSITE" id="PS51379">
    <property type="entry name" value="4FE4S_FER_2"/>
    <property type="match status" value="4"/>
</dbReference>
<proteinExistence type="predicted"/>
<evidence type="ECO:0000259" key="5">
    <source>
        <dbReference type="PROSITE" id="PS51379"/>
    </source>
</evidence>
<dbReference type="AlphaFoldDB" id="A0A5C7DU28"/>
<dbReference type="Pfam" id="PF13237">
    <property type="entry name" value="Fer4_10"/>
    <property type="match status" value="1"/>
</dbReference>
<gene>
    <name evidence="6" type="ORF">FPD38_03055</name>
</gene>
<evidence type="ECO:0000256" key="3">
    <source>
        <dbReference type="ARBA" id="ARBA00023004"/>
    </source>
</evidence>